<dbReference type="KEGG" id="cfc:CFLV_11250"/>
<reference evidence="2 4" key="2">
    <citation type="submission" date="2019-06" db="EMBL/GenBank/DDBJ databases">
        <title>Whole genome shotgun sequence of Corynebacterium flavescens NBRC 14136.</title>
        <authorList>
            <person name="Hosoyama A."/>
            <person name="Uohara A."/>
            <person name="Ohji S."/>
            <person name="Ichikawa N."/>
        </authorList>
    </citation>
    <scope>NUCLEOTIDE SEQUENCE [LARGE SCALE GENOMIC DNA]</scope>
    <source>
        <strain evidence="2 4">NBRC 14136</strain>
    </source>
</reference>
<dbReference type="Proteomes" id="UP000315353">
    <property type="component" value="Unassembled WGS sequence"/>
</dbReference>
<evidence type="ECO:0000313" key="3">
    <source>
        <dbReference type="Proteomes" id="UP000185479"/>
    </source>
</evidence>
<protein>
    <submittedName>
        <fullName evidence="1">Uncharacterized protein</fullName>
    </submittedName>
</protein>
<evidence type="ECO:0000313" key="2">
    <source>
        <dbReference type="EMBL" id="GEB96940.1"/>
    </source>
</evidence>
<dbReference type="OrthoDB" id="5296765at2"/>
<organism evidence="1 3">
    <name type="scientific">Corynebacterium flavescens</name>
    <dbReference type="NCBI Taxonomy" id="28028"/>
    <lineage>
        <taxon>Bacteria</taxon>
        <taxon>Bacillati</taxon>
        <taxon>Actinomycetota</taxon>
        <taxon>Actinomycetes</taxon>
        <taxon>Mycobacteriales</taxon>
        <taxon>Corynebacteriaceae</taxon>
        <taxon>Corynebacterium</taxon>
    </lineage>
</organism>
<sequence>MNTHYPAHALRVADYSMILRGQQPPVFGLRDRVLTPETLGAAFDVQLHIADVEVGGRSYPAVILMNVREEAPPERF</sequence>
<dbReference type="AlphaFoldDB" id="A0A1L7CPD1"/>
<evidence type="ECO:0000313" key="1">
    <source>
        <dbReference type="EMBL" id="APT87671.1"/>
    </source>
</evidence>
<name>A0A1L7CPD1_CORFL</name>
<dbReference type="EMBL" id="CP009246">
    <property type="protein sequence ID" value="APT87671.1"/>
    <property type="molecule type" value="Genomic_DNA"/>
</dbReference>
<gene>
    <name evidence="2" type="ORF">CFL01nite_04350</name>
    <name evidence="1" type="ORF">CFLV_11250</name>
</gene>
<dbReference type="EMBL" id="BJNB01000004">
    <property type="protein sequence ID" value="GEB96940.1"/>
    <property type="molecule type" value="Genomic_DNA"/>
</dbReference>
<evidence type="ECO:0000313" key="4">
    <source>
        <dbReference type="Proteomes" id="UP000315353"/>
    </source>
</evidence>
<dbReference type="GeneID" id="82881254"/>
<dbReference type="Proteomes" id="UP000185479">
    <property type="component" value="Chromosome"/>
</dbReference>
<dbReference type="STRING" id="28028.CFLV_11250"/>
<keyword evidence="3" id="KW-1185">Reference proteome</keyword>
<dbReference type="RefSeq" id="WP_075730596.1">
    <property type="nucleotide sequence ID" value="NZ_BJNB01000004.1"/>
</dbReference>
<reference evidence="1 3" key="1">
    <citation type="submission" date="2014-08" db="EMBL/GenBank/DDBJ databases">
        <title>Complete genome sequence of Corynebacterium flavescens OJ8(T)(=DSM 20296(T)), isolated from cheese.</title>
        <authorList>
            <person name="Ruckert C."/>
            <person name="Albersmeier A."/>
            <person name="Winkler A."/>
            <person name="Kalinowski J."/>
        </authorList>
    </citation>
    <scope>NUCLEOTIDE SEQUENCE [LARGE SCALE GENOMIC DNA]</scope>
    <source>
        <strain evidence="1 3">OJ8</strain>
    </source>
</reference>
<accession>A0A1L7CPD1</accession>
<proteinExistence type="predicted"/>